<gene>
    <name evidence="9" type="ORF">FF125_11865</name>
</gene>
<dbReference type="InterPro" id="IPR001631">
    <property type="entry name" value="TopoI"/>
</dbReference>
<evidence type="ECO:0000256" key="3">
    <source>
        <dbReference type="ARBA" id="ARBA00012891"/>
    </source>
</evidence>
<evidence type="ECO:0000256" key="1">
    <source>
        <dbReference type="ARBA" id="ARBA00000213"/>
    </source>
</evidence>
<dbReference type="Gene3D" id="3.90.15.10">
    <property type="entry name" value="Topoisomerase I, Chain A, domain 3"/>
    <property type="match status" value="1"/>
</dbReference>
<evidence type="ECO:0000313" key="10">
    <source>
        <dbReference type="Proteomes" id="UP000306229"/>
    </source>
</evidence>
<comment type="similarity">
    <text evidence="2">Belongs to the type IB topoisomerase family.</text>
</comment>
<dbReference type="SUPFAM" id="SSF56349">
    <property type="entry name" value="DNA breaking-rejoining enzymes"/>
    <property type="match status" value="1"/>
</dbReference>
<dbReference type="InterPro" id="IPR014711">
    <property type="entry name" value="TopoI_cat_a-hlx-sub_euk"/>
</dbReference>
<dbReference type="Gene3D" id="1.10.132.120">
    <property type="match status" value="1"/>
</dbReference>
<dbReference type="InterPro" id="IPR011010">
    <property type="entry name" value="DNA_brk_join_enz"/>
</dbReference>
<dbReference type="EC" id="5.6.2.1" evidence="3"/>
<dbReference type="PANTHER" id="PTHR10290">
    <property type="entry name" value="DNA TOPOISOMERASE I"/>
    <property type="match status" value="1"/>
</dbReference>
<feature type="domain" description="DNA topoisomerase IB N-terminal" evidence="8">
    <location>
        <begin position="43"/>
        <end position="89"/>
    </location>
</feature>
<evidence type="ECO:0000313" key="9">
    <source>
        <dbReference type="EMBL" id="QCX39098.1"/>
    </source>
</evidence>
<protein>
    <recommendedName>
        <fullName evidence="3">DNA topoisomerase</fullName>
        <ecNumber evidence="3">5.6.2.1</ecNumber>
    </recommendedName>
</protein>
<keyword evidence="10" id="KW-1185">Reference proteome</keyword>
<dbReference type="KEGG" id="fbe:FF125_11865"/>
<keyword evidence="5" id="KW-0238">DNA-binding</keyword>
<dbReference type="GO" id="GO:0006265">
    <property type="term" value="P:DNA topological change"/>
    <property type="evidence" value="ECO:0007669"/>
    <property type="project" value="InterPro"/>
</dbReference>
<dbReference type="InterPro" id="IPR013500">
    <property type="entry name" value="TopoI_cat_euk"/>
</dbReference>
<evidence type="ECO:0000259" key="7">
    <source>
        <dbReference type="Pfam" id="PF01028"/>
    </source>
</evidence>
<dbReference type="PANTHER" id="PTHR10290:SF3">
    <property type="entry name" value="DNA TOPOISOMERASE 1"/>
    <property type="match status" value="1"/>
</dbReference>
<keyword evidence="4" id="KW-0799">Topoisomerase</keyword>
<comment type="catalytic activity">
    <reaction evidence="1">
        <text>ATP-independent breakage of single-stranded DNA, followed by passage and rejoining.</text>
        <dbReference type="EC" id="5.6.2.1"/>
    </reaction>
</comment>
<evidence type="ECO:0000256" key="5">
    <source>
        <dbReference type="ARBA" id="ARBA00023125"/>
    </source>
</evidence>
<dbReference type="GO" id="GO:0003677">
    <property type="term" value="F:DNA binding"/>
    <property type="evidence" value="ECO:0007669"/>
    <property type="project" value="UniProtKB-KW"/>
</dbReference>
<accession>A0A5B7TSB4</accession>
<dbReference type="Proteomes" id="UP000306229">
    <property type="component" value="Chromosome"/>
</dbReference>
<dbReference type="SUPFAM" id="SSF55869">
    <property type="entry name" value="DNA topoisomerase I domain"/>
    <property type="match status" value="1"/>
</dbReference>
<organism evidence="9 10">
    <name type="scientific">Aureibaculum algae</name>
    <dbReference type="NCBI Taxonomy" id="2584122"/>
    <lineage>
        <taxon>Bacteria</taxon>
        <taxon>Pseudomonadati</taxon>
        <taxon>Bacteroidota</taxon>
        <taxon>Flavobacteriia</taxon>
        <taxon>Flavobacteriales</taxon>
        <taxon>Flavobacteriaceae</taxon>
        <taxon>Aureibaculum</taxon>
    </lineage>
</organism>
<feature type="domain" description="DNA topoisomerase I catalytic core eukaryotic-type" evidence="7">
    <location>
        <begin position="105"/>
        <end position="310"/>
    </location>
</feature>
<dbReference type="InterPro" id="IPR035447">
    <property type="entry name" value="DNA_topo_I_N_sf"/>
</dbReference>
<dbReference type="AlphaFoldDB" id="A0A5B7TSB4"/>
<evidence type="ECO:0000256" key="6">
    <source>
        <dbReference type="ARBA" id="ARBA00023235"/>
    </source>
</evidence>
<dbReference type="Pfam" id="PF01028">
    <property type="entry name" value="Topoisom_I"/>
    <property type="match status" value="1"/>
</dbReference>
<dbReference type="EMBL" id="CP040749">
    <property type="protein sequence ID" value="QCX39098.1"/>
    <property type="molecule type" value="Genomic_DNA"/>
</dbReference>
<dbReference type="InterPro" id="IPR051062">
    <property type="entry name" value="Topoisomerase_IB"/>
</dbReference>
<proteinExistence type="inferred from homology"/>
<reference evidence="9 10" key="1">
    <citation type="submission" date="2019-05" db="EMBL/GenBank/DDBJ databases">
        <title>Algicella ahnfeltiae gen. nov., sp. nov., a novel marine bacterium of the family Flavobacteriaceae isolated from a red alga.</title>
        <authorList>
            <person name="Nedashkovskaya O.I."/>
            <person name="Kukhlevskiy A.D."/>
            <person name="Kim S.-G."/>
            <person name="Zhukova N.V."/>
            <person name="Mikhailov V.V."/>
        </authorList>
    </citation>
    <scope>NUCLEOTIDE SEQUENCE [LARGE SCALE GENOMIC DNA]</scope>
    <source>
        <strain evidence="9 10">10Alg115</strain>
    </source>
</reference>
<evidence type="ECO:0000259" key="8">
    <source>
        <dbReference type="Pfam" id="PF21338"/>
    </source>
</evidence>
<dbReference type="RefSeq" id="WP_138949963.1">
    <property type="nucleotide sequence ID" value="NZ_CP040749.1"/>
</dbReference>
<dbReference type="PROSITE" id="PS52038">
    <property type="entry name" value="TOPO_IB_2"/>
    <property type="match status" value="1"/>
</dbReference>
<name>A0A5B7TSB4_9FLAO</name>
<keyword evidence="6 9" id="KW-0413">Isomerase</keyword>
<dbReference type="PRINTS" id="PR00416">
    <property type="entry name" value="EUTPISMRASEI"/>
</dbReference>
<evidence type="ECO:0000256" key="2">
    <source>
        <dbReference type="ARBA" id="ARBA00006645"/>
    </source>
</evidence>
<evidence type="ECO:0000256" key="4">
    <source>
        <dbReference type="ARBA" id="ARBA00023029"/>
    </source>
</evidence>
<dbReference type="InterPro" id="IPR049331">
    <property type="entry name" value="Top1B_N_bact"/>
</dbReference>
<dbReference type="OrthoDB" id="9778962at2"/>
<dbReference type="Gene3D" id="3.30.66.10">
    <property type="entry name" value="DNA topoisomerase I domain"/>
    <property type="match status" value="1"/>
</dbReference>
<dbReference type="Pfam" id="PF21338">
    <property type="entry name" value="Top1B_N_bact"/>
    <property type="match status" value="1"/>
</dbReference>
<dbReference type="GO" id="GO:0003917">
    <property type="term" value="F:DNA topoisomerase type I (single strand cut, ATP-independent) activity"/>
    <property type="evidence" value="ECO:0007669"/>
    <property type="project" value="UniProtKB-EC"/>
</dbReference>
<sequence length="357" mass="42095">MAVSKGKLIQLLRTPEKIINQYNLVYVKDKDFPILRKKWGRGFTYSFNGIRLKDKNELKRIKSLVIPPMWDDVKITDLEEGHLQAMGRDAKRRKQYRYHPRWTKIRNQTKFYKMTAFGNQLPVIRKQVDADLDQKGWPKTKVIALVIRLMEETHIRIGNEQYAKRNQTYGLSTLRKRHVEVNKSHLKFEFIGKKGKEHSITIRNKKLIRLVSRCEEIPGWELFKYYDEDGVKQSIDSSMINDYLHAICGAFFSAKDFRTWAASVLFFEKLMEMKQPETKKERQKNILLGFDAAAKELGNTRNVCRKYYVHPMLVTLYEEGSLHQYFQDVNHAAQQATYFTKSESVILNVIANFNPKF</sequence>